<proteinExistence type="predicted"/>
<dbReference type="RefSeq" id="WP_110270873.1">
    <property type="nucleotide sequence ID" value="NZ_CP029289.2"/>
</dbReference>
<gene>
    <name evidence="1" type="ORF">DFR85_10680</name>
</gene>
<dbReference type="KEGG" id="abri:DFR85_10680"/>
<dbReference type="AlphaFoldDB" id="A0A2U9IG05"/>
<protein>
    <submittedName>
        <fullName evidence="1">Uncharacterized protein</fullName>
    </submittedName>
</protein>
<keyword evidence="2" id="KW-1185">Reference proteome</keyword>
<dbReference type="OrthoDB" id="34451at2157"/>
<organism evidence="1 2">
    <name type="scientific">Acidianus brierleyi</name>
    <dbReference type="NCBI Taxonomy" id="41673"/>
    <lineage>
        <taxon>Archaea</taxon>
        <taxon>Thermoproteota</taxon>
        <taxon>Thermoprotei</taxon>
        <taxon>Sulfolobales</taxon>
        <taxon>Sulfolobaceae</taxon>
        <taxon>Acidianus</taxon>
    </lineage>
</organism>
<dbReference type="GeneID" id="36832626"/>
<sequence>MLCVKCNRNPAEVSVSGKLLCKQCARNEIIKRIRRELSETRFLNREDKVILIYPDFYENVANLIKNIILKICKDCKLDFEETKVEFKSMEINYDLWRFFTNIMKLDANKIILPFTADFFLSYMIYSISTSNYGFLSYYGLTSIFNQKIFFIPLYNTPLKELKGFNEITGELNTNDPLLNEILKWSSMEFSDNEIFHTFENSLIVFKNNRCKICGAYIKSAEYCEYCLRSFSH</sequence>
<reference evidence="1 2" key="1">
    <citation type="submission" date="2018-05" db="EMBL/GenBank/DDBJ databases">
        <title>Complete Genome Sequences of Extremely Thermoacidophilic, Metal-Mobilizing Type-Strain Members of the Archaeal Family Sulfolobaceae: Acidianus brierleyi DSM-1651T, Acidianus sulfidivorans DSM-18786T, Metallosphaera hakonensis DSM-7519T, and Metallosphaera prunae DSM-10039T.</title>
        <authorList>
            <person name="Counts J.A."/>
            <person name="Kelly R.M."/>
        </authorList>
    </citation>
    <scope>NUCLEOTIDE SEQUENCE [LARGE SCALE GENOMIC DNA]</scope>
    <source>
        <strain evidence="1 2">DSM 1651</strain>
    </source>
</reference>
<accession>A0A2U9IG05</accession>
<evidence type="ECO:0000313" key="1">
    <source>
        <dbReference type="EMBL" id="AWR94992.1"/>
    </source>
</evidence>
<dbReference type="Proteomes" id="UP000248044">
    <property type="component" value="Chromosome"/>
</dbReference>
<evidence type="ECO:0000313" key="2">
    <source>
        <dbReference type="Proteomes" id="UP000248044"/>
    </source>
</evidence>
<dbReference type="EMBL" id="CP029289">
    <property type="protein sequence ID" value="AWR94992.1"/>
    <property type="molecule type" value="Genomic_DNA"/>
</dbReference>
<name>A0A2U9IG05_9CREN</name>